<feature type="compositionally biased region" description="Polar residues" evidence="8">
    <location>
        <begin position="292"/>
        <end position="303"/>
    </location>
</feature>
<dbReference type="InterPro" id="IPR001680">
    <property type="entry name" value="WD40_rpt"/>
</dbReference>
<reference evidence="10 11" key="1">
    <citation type="submission" date="2019-09" db="EMBL/GenBank/DDBJ databases">
        <title>Bird 10,000 Genomes (B10K) Project - Family phase.</title>
        <authorList>
            <person name="Zhang G."/>
        </authorList>
    </citation>
    <scope>NUCLEOTIDE SEQUENCE [LARGE SCALE GENOMIC DNA]</scope>
    <source>
        <strain evidence="10">B10K-DU-012-52</strain>
    </source>
</reference>
<feature type="coiled-coil region" evidence="7">
    <location>
        <begin position="16"/>
        <end position="43"/>
    </location>
</feature>
<dbReference type="Proteomes" id="UP000520535">
    <property type="component" value="Unassembled WGS sequence"/>
</dbReference>
<feature type="non-terminal residue" evidence="10">
    <location>
        <position position="1"/>
    </location>
</feature>
<keyword evidence="4" id="KW-0677">Repeat</keyword>
<comment type="subcellular location">
    <subcellularLocation>
        <location evidence="1">Nucleus</location>
    </subcellularLocation>
</comment>
<accession>A0A7L2V568</accession>
<feature type="repeat" description="WD" evidence="6">
    <location>
        <begin position="533"/>
        <end position="574"/>
    </location>
</feature>
<organism evidence="10 11">
    <name type="scientific">Brachypteracias leptosomus</name>
    <name type="common">short-legged ground-roller</name>
    <dbReference type="NCBI Taxonomy" id="135165"/>
    <lineage>
        <taxon>Eukaryota</taxon>
        <taxon>Metazoa</taxon>
        <taxon>Chordata</taxon>
        <taxon>Craniata</taxon>
        <taxon>Vertebrata</taxon>
        <taxon>Euteleostomi</taxon>
        <taxon>Archelosauria</taxon>
        <taxon>Archosauria</taxon>
        <taxon>Dinosauria</taxon>
        <taxon>Saurischia</taxon>
        <taxon>Theropoda</taxon>
        <taxon>Coelurosauria</taxon>
        <taxon>Aves</taxon>
        <taxon>Neognathae</taxon>
        <taxon>Neoaves</taxon>
        <taxon>Telluraves</taxon>
        <taxon>Coraciimorphae</taxon>
        <taxon>Coraciiformes</taxon>
        <taxon>Brachypteraciidae</taxon>
        <taxon>Brachypteracias</taxon>
    </lineage>
</organism>
<dbReference type="PROSITE" id="PS50082">
    <property type="entry name" value="WD_REPEATS_2"/>
    <property type="match status" value="3"/>
</dbReference>
<dbReference type="InterPro" id="IPR019775">
    <property type="entry name" value="WD40_repeat_CS"/>
</dbReference>
<feature type="region of interest" description="Disordered" evidence="8">
    <location>
        <begin position="188"/>
        <end position="326"/>
    </location>
</feature>
<evidence type="ECO:0000256" key="6">
    <source>
        <dbReference type="PROSITE-ProRule" id="PRU00221"/>
    </source>
</evidence>
<feature type="non-terminal residue" evidence="10">
    <location>
        <position position="733"/>
    </location>
</feature>
<dbReference type="PROSITE" id="PS00678">
    <property type="entry name" value="WD_REPEATS_1"/>
    <property type="match status" value="1"/>
</dbReference>
<evidence type="ECO:0000313" key="11">
    <source>
        <dbReference type="Proteomes" id="UP000520535"/>
    </source>
</evidence>
<dbReference type="GO" id="GO:0005634">
    <property type="term" value="C:nucleus"/>
    <property type="evidence" value="ECO:0007669"/>
    <property type="project" value="UniProtKB-SubCell"/>
</dbReference>
<feature type="compositionally biased region" description="Gly residues" evidence="8">
    <location>
        <begin position="198"/>
        <end position="212"/>
    </location>
</feature>
<proteinExistence type="inferred from homology"/>
<evidence type="ECO:0000256" key="8">
    <source>
        <dbReference type="SAM" id="MobiDB-lite"/>
    </source>
</evidence>
<dbReference type="OrthoDB" id="2624652at2759"/>
<dbReference type="InterPro" id="IPR005617">
    <property type="entry name" value="Groucho/TLE_N"/>
</dbReference>
<dbReference type="GO" id="GO:0005667">
    <property type="term" value="C:transcription regulator complex"/>
    <property type="evidence" value="ECO:0007669"/>
    <property type="project" value="TreeGrafter"/>
</dbReference>
<evidence type="ECO:0000256" key="7">
    <source>
        <dbReference type="SAM" id="Coils"/>
    </source>
</evidence>
<comment type="similarity">
    <text evidence="2">Belongs to the WD repeat Groucho/TLE family.</text>
</comment>
<dbReference type="Pfam" id="PF03920">
    <property type="entry name" value="TLE_N"/>
    <property type="match status" value="1"/>
</dbReference>
<comment type="caution">
    <text evidence="10">The sequence shown here is derived from an EMBL/GenBank/DDBJ whole genome shotgun (WGS) entry which is preliminary data.</text>
</comment>
<dbReference type="InterPro" id="IPR036322">
    <property type="entry name" value="WD40_repeat_dom_sf"/>
</dbReference>
<dbReference type="PROSITE" id="PS50294">
    <property type="entry name" value="WD_REPEATS_REGION"/>
    <property type="match status" value="1"/>
</dbReference>
<evidence type="ECO:0000256" key="3">
    <source>
        <dbReference type="ARBA" id="ARBA00022574"/>
    </source>
</evidence>
<keyword evidence="11" id="KW-1185">Reference proteome</keyword>
<gene>
    <name evidence="10" type="primary">Tle2</name>
    <name evidence="10" type="ORF">BRALEP_R06265</name>
</gene>
<evidence type="ECO:0000256" key="2">
    <source>
        <dbReference type="ARBA" id="ARBA00005969"/>
    </source>
</evidence>
<dbReference type="FunFam" id="2.130.10.10:FF:000001">
    <property type="entry name" value="transducin-like enhancer protein 3 isoform X1"/>
    <property type="match status" value="1"/>
</dbReference>
<feature type="region of interest" description="Disordered" evidence="8">
    <location>
        <begin position="125"/>
        <end position="144"/>
    </location>
</feature>
<feature type="compositionally biased region" description="Polar residues" evidence="8">
    <location>
        <begin position="258"/>
        <end position="272"/>
    </location>
</feature>
<evidence type="ECO:0000259" key="9">
    <source>
        <dbReference type="Pfam" id="PF03920"/>
    </source>
</evidence>
<feature type="repeat" description="WD" evidence="6">
    <location>
        <begin position="575"/>
        <end position="616"/>
    </location>
</feature>
<dbReference type="Gene3D" id="2.130.10.10">
    <property type="entry name" value="YVTN repeat-like/Quinoprotein amine dehydrogenase"/>
    <property type="match status" value="1"/>
</dbReference>
<dbReference type="SUPFAM" id="SSF50978">
    <property type="entry name" value="WD40 repeat-like"/>
    <property type="match status" value="1"/>
</dbReference>
<keyword evidence="5" id="KW-0539">Nucleus</keyword>
<dbReference type="InterPro" id="IPR009146">
    <property type="entry name" value="Groucho_enhance"/>
</dbReference>
<evidence type="ECO:0000256" key="4">
    <source>
        <dbReference type="ARBA" id="ARBA00022737"/>
    </source>
</evidence>
<sequence>PLQPGQPFKFSVLEICDRIKEEFQFLQAQYHSLKLECEKLVSEKTEMQRHYVMYYEMSYGLNIEMHKQAEIVKRLSAICAQIIPFLTQEHQQQVLQAVERAKQVTMGELNSIIGQQQLQHLSHHASPIPLTPHPSSMQPSSLSSTSGLLALPGALMAQSQLAKEDRVAQDGENRAEATERVLLVDAAQGDAGREVTGGADGAGVPAGLGPRGGSVAPLHTATGVPSLQRLSFPQDPPSEPGSPSHAPSSRLPAACQEMPQSPASGASSRSTTPPKPKDQSLTDPLASATAKPCSSSPPHNSLTPGPGPSSAALLRQPPAKAPATDTITLRSSLSISSPYTSSFGMVPHATLNEELPAPSMYMGIHLLPQVSSTMMYGRAPMVAFESHPHLRASTISSSLSAIPGGKPAYSFHVSADGQMQPVPFPPDALIGSGIPRHARQLHTLTHGEVVCAVTISNSTQHVYTGGKGCVKVWDVGQSGTKTAVAQLDCLNRDNYIRSCKLLPDGCSLIVGGEASTLSIWDLATPTPRIKAELPSSAPACYALAISPDAKVCFSCCSDGNIVVWDLQNQTMVRQFQGHTDGASCIDISNYGTKLWTGGLDNTVRCWDLREGRQLQQHDFSSQIFSLGYCPTGEWLAVGMESSNVEILHVTKPEKYQLHLHESCVLSLKFASCGKWFVSTGKDNLLNAWRTPYGASIFQSKESSSVLSCDISVNDKFIVTGSGDKKATVYEVVY</sequence>
<dbReference type="GO" id="GO:0003714">
    <property type="term" value="F:transcription corepressor activity"/>
    <property type="evidence" value="ECO:0007669"/>
    <property type="project" value="TreeGrafter"/>
</dbReference>
<dbReference type="PANTHER" id="PTHR10814:SF4">
    <property type="entry name" value="TRANSDUCIN-LIKE ENHANCER PROTEIN 2"/>
    <property type="match status" value="1"/>
</dbReference>
<protein>
    <submittedName>
        <fullName evidence="10">TLE2 protein</fullName>
    </submittedName>
</protein>
<evidence type="ECO:0000256" key="1">
    <source>
        <dbReference type="ARBA" id="ARBA00004123"/>
    </source>
</evidence>
<dbReference type="EMBL" id="VYZX01004730">
    <property type="protein sequence ID" value="NXS52868.1"/>
    <property type="molecule type" value="Genomic_DNA"/>
</dbReference>
<evidence type="ECO:0000256" key="5">
    <source>
        <dbReference type="ARBA" id="ARBA00023242"/>
    </source>
</evidence>
<dbReference type="SMART" id="SM00320">
    <property type="entry name" value="WD40"/>
    <property type="match status" value="7"/>
</dbReference>
<dbReference type="PANTHER" id="PTHR10814">
    <property type="entry name" value="TRANSDUCIN-LIKE ENHANCER PROTEIN"/>
    <property type="match status" value="1"/>
</dbReference>
<dbReference type="PRINTS" id="PR01850">
    <property type="entry name" value="GROUCHOFAMLY"/>
</dbReference>
<evidence type="ECO:0000313" key="10">
    <source>
        <dbReference type="EMBL" id="NXS52868.1"/>
    </source>
</evidence>
<dbReference type="Pfam" id="PF00400">
    <property type="entry name" value="WD40"/>
    <property type="match status" value="5"/>
</dbReference>
<dbReference type="InterPro" id="IPR015943">
    <property type="entry name" value="WD40/YVTN_repeat-like_dom_sf"/>
</dbReference>
<feature type="repeat" description="WD" evidence="6">
    <location>
        <begin position="657"/>
        <end position="688"/>
    </location>
</feature>
<feature type="compositionally biased region" description="Low complexity" evidence="8">
    <location>
        <begin position="133"/>
        <end position="144"/>
    </location>
</feature>
<dbReference type="AlphaFoldDB" id="A0A7L2V568"/>
<feature type="domain" description="Groucho/TLE N-terminal Q-rich" evidence="9">
    <location>
        <begin position="8"/>
        <end position="120"/>
    </location>
</feature>
<dbReference type="GO" id="GO:0090090">
    <property type="term" value="P:negative regulation of canonical Wnt signaling pathway"/>
    <property type="evidence" value="ECO:0007669"/>
    <property type="project" value="TreeGrafter"/>
</dbReference>
<keyword evidence="3 6" id="KW-0853">WD repeat</keyword>
<keyword evidence="7" id="KW-0175">Coiled coil</keyword>
<name>A0A7L2V568_9AVES</name>